<accession>G0RGD9</accession>
<evidence type="ECO:0000259" key="4">
    <source>
        <dbReference type="PROSITE" id="PS50048"/>
    </source>
</evidence>
<dbReference type="PROSITE" id="PS00463">
    <property type="entry name" value="ZN2_CY6_FUNGAL_1"/>
    <property type="match status" value="1"/>
</dbReference>
<keyword evidence="2" id="KW-0539">Nucleus</keyword>
<dbReference type="GO" id="GO:0008270">
    <property type="term" value="F:zinc ion binding"/>
    <property type="evidence" value="ECO:0007669"/>
    <property type="project" value="InterPro"/>
</dbReference>
<dbReference type="GO" id="GO:0003677">
    <property type="term" value="F:DNA binding"/>
    <property type="evidence" value="ECO:0007669"/>
    <property type="project" value="InterPro"/>
</dbReference>
<dbReference type="HOGENOM" id="CLU_007003_1_0_1"/>
<evidence type="ECO:0000256" key="3">
    <source>
        <dbReference type="SAM" id="MobiDB-lite"/>
    </source>
</evidence>
<dbReference type="SUPFAM" id="SSF57701">
    <property type="entry name" value="Zn2/Cys6 DNA-binding domain"/>
    <property type="match status" value="1"/>
</dbReference>
<proteinExistence type="predicted"/>
<feature type="region of interest" description="Disordered" evidence="3">
    <location>
        <begin position="1"/>
        <end position="78"/>
    </location>
</feature>
<dbReference type="Proteomes" id="UP000008984">
    <property type="component" value="Unassembled WGS sequence"/>
</dbReference>
<dbReference type="Pfam" id="PF00172">
    <property type="entry name" value="Zn_clus"/>
    <property type="match status" value="1"/>
</dbReference>
<dbReference type="InterPro" id="IPR036864">
    <property type="entry name" value="Zn2-C6_fun-type_DNA-bd_sf"/>
</dbReference>
<dbReference type="InterPro" id="IPR001138">
    <property type="entry name" value="Zn2Cys6_DnaBD"/>
</dbReference>
<dbReference type="SMART" id="SM00066">
    <property type="entry name" value="GAL4"/>
    <property type="match status" value="1"/>
</dbReference>
<keyword evidence="1" id="KW-0479">Metal-binding</keyword>
<dbReference type="AlphaFoldDB" id="G0RGD9"/>
<keyword evidence="6" id="KW-1185">Reference proteome</keyword>
<feature type="domain" description="Zn(2)-C6 fungal-type" evidence="4">
    <location>
        <begin position="86"/>
        <end position="116"/>
    </location>
</feature>
<dbReference type="Pfam" id="PF04082">
    <property type="entry name" value="Fungal_trans"/>
    <property type="match status" value="1"/>
</dbReference>
<organism evidence="6">
    <name type="scientific">Hypocrea jecorina (strain QM6a)</name>
    <name type="common">Trichoderma reesei</name>
    <dbReference type="NCBI Taxonomy" id="431241"/>
    <lineage>
        <taxon>Eukaryota</taxon>
        <taxon>Fungi</taxon>
        <taxon>Dikarya</taxon>
        <taxon>Ascomycota</taxon>
        <taxon>Pezizomycotina</taxon>
        <taxon>Sordariomycetes</taxon>
        <taxon>Hypocreomycetidae</taxon>
        <taxon>Hypocreales</taxon>
        <taxon>Hypocreaceae</taxon>
        <taxon>Trichoderma</taxon>
    </lineage>
</organism>
<evidence type="ECO:0000313" key="5">
    <source>
        <dbReference type="EMBL" id="EGR50030.1"/>
    </source>
</evidence>
<gene>
    <name evidence="5" type="ORF">TRIREDRAFT_121252</name>
</gene>
<protein>
    <submittedName>
        <fullName evidence="5">Predicted protein</fullName>
    </submittedName>
</protein>
<dbReference type="EMBL" id="GL985061">
    <property type="protein sequence ID" value="EGR50030.1"/>
    <property type="molecule type" value="Genomic_DNA"/>
</dbReference>
<evidence type="ECO:0000256" key="1">
    <source>
        <dbReference type="ARBA" id="ARBA00022723"/>
    </source>
</evidence>
<dbReference type="PROSITE" id="PS50048">
    <property type="entry name" value="ZN2_CY6_FUNGAL_2"/>
    <property type="match status" value="1"/>
</dbReference>
<dbReference type="GeneID" id="18483102"/>
<dbReference type="OrthoDB" id="426882at2759"/>
<feature type="compositionally biased region" description="Low complexity" evidence="3">
    <location>
        <begin position="35"/>
        <end position="69"/>
    </location>
</feature>
<dbReference type="KEGG" id="tre:TRIREDRAFT_121252"/>
<reference evidence="5 6" key="1">
    <citation type="journal article" date="2008" name="Nat. Biotechnol.">
        <title>Genome sequencing and analysis of the biomass-degrading fungus Trichoderma reesei (syn. Hypocrea jecorina).</title>
        <authorList>
            <person name="Martinez D."/>
            <person name="Berka R.M."/>
            <person name="Henrissat B."/>
            <person name="Saloheimo M."/>
            <person name="Arvas M."/>
            <person name="Baker S.E."/>
            <person name="Chapman J."/>
            <person name="Chertkov O."/>
            <person name="Coutinho P.M."/>
            <person name="Cullen D."/>
            <person name="Danchin E.G."/>
            <person name="Grigoriev I.V."/>
            <person name="Harris P."/>
            <person name="Jackson M."/>
            <person name="Kubicek C.P."/>
            <person name="Han C.S."/>
            <person name="Ho I."/>
            <person name="Larrondo L.F."/>
            <person name="de Leon A.L."/>
            <person name="Magnuson J.K."/>
            <person name="Merino S."/>
            <person name="Misra M."/>
            <person name="Nelson B."/>
            <person name="Putnam N."/>
            <person name="Robbertse B."/>
            <person name="Salamov A.A."/>
            <person name="Schmoll M."/>
            <person name="Terry A."/>
            <person name="Thayer N."/>
            <person name="Westerholm-Parvinen A."/>
            <person name="Schoch C.L."/>
            <person name="Yao J."/>
            <person name="Barabote R."/>
            <person name="Nelson M.A."/>
            <person name="Detter C."/>
            <person name="Bruce D."/>
            <person name="Kuske C.R."/>
            <person name="Xie G."/>
            <person name="Richardson P."/>
            <person name="Rokhsar D.S."/>
            <person name="Lucas S.M."/>
            <person name="Rubin E.M."/>
            <person name="Dunn-Coleman N."/>
            <person name="Ward M."/>
            <person name="Brettin T.S."/>
        </authorList>
    </citation>
    <scope>NUCLEOTIDE SEQUENCE [LARGE SCALE GENOMIC DNA]</scope>
    <source>
        <strain evidence="5 6">QM6a</strain>
    </source>
</reference>
<sequence>MQDRLSPPSKKHRRLASERADSADQEPSLAEDSITPAQTQTSARTPPPASSSSESTESSSESTAPNPETAKQPARRRPVRKAVNVACESCRKRKIKCNGNRPKCSACEARLVECEYASAYREETISAALKRKYQEENKKSSSYEEFFTALQNCSEDDAMTMFSLVRQGVDPGALLRQMKEGDLLLQLSVVPETRRRYQFPYLAAMPLHLQTPDNPYLNSVLYETAFHGVGQQGGHGSALPQSALASRYQNIYLQPYHAAELLDPLIDHVKPSKWTMVSTDDHLMRTLLRAYILHEYPTFPIFHKDIFLQAMIDEDTQYCTPMLVNALLAEACHSFIGIPNRHQFWVPQSLRYRFLAEAKRLWELESDRVDLVTVQAATLLNLIYSHNGMDKVGQPYLMHGLRLAQQLELFGDHAHVKNQRMIHARVFTAWALFNWQWCVSPVPFSRPVTVQACTLRISSRLVSPSADMSTALLGSIQSYYYYRAPLIPDPPATPLPDPDEHPFWYGDFKLRYPLNPTLVPAHYGHYFKAVSGLRSIIHDMAAISYSQKEERTVSPRQIWSIFSRLEKWYLGLPAVLSPRNIVFPWQLKVHMELYLATILFSTKQADVSEASTLMKETAQKTAAHAAARLETVARLYYIRHSFEYCDPFLTIHLSFVAGGAMDSLKLTPAHDVETIKSLKSTIILSLKGLYDQGQHIHLTSVIYRLLRDRLSPEDLALLQNYVVWDPLAPEEPLLVQYAQSHYPLTMGSKHQDPTSTRLENLVKQYGQLSTDDSQ</sequence>
<dbReference type="CDD" id="cd00067">
    <property type="entry name" value="GAL4"/>
    <property type="match status" value="1"/>
</dbReference>
<dbReference type="InterPro" id="IPR007219">
    <property type="entry name" value="XnlR_reg_dom"/>
</dbReference>
<dbReference type="PANTHER" id="PTHR47256">
    <property type="entry name" value="ZN(II)2CYS6 TRANSCRIPTION FACTOR (EUROFUNG)-RELATED"/>
    <property type="match status" value="1"/>
</dbReference>
<evidence type="ECO:0000256" key="2">
    <source>
        <dbReference type="ARBA" id="ARBA00023242"/>
    </source>
</evidence>
<dbReference type="eggNOG" id="ENOG502SJUN">
    <property type="taxonomic scope" value="Eukaryota"/>
</dbReference>
<evidence type="ECO:0000313" key="6">
    <source>
        <dbReference type="Proteomes" id="UP000008984"/>
    </source>
</evidence>
<dbReference type="PANTHER" id="PTHR47256:SF1">
    <property type="entry name" value="ZN(II)2CYS6 TRANSCRIPTION FACTOR (EUROFUNG)"/>
    <property type="match status" value="1"/>
</dbReference>
<name>G0RGD9_HYPJQ</name>
<dbReference type="VEuPathDB" id="FungiDB:TRIREDRAFT_121252"/>
<dbReference type="InterPro" id="IPR053187">
    <property type="entry name" value="Notoamide_regulator"/>
</dbReference>
<dbReference type="RefSeq" id="XP_006964348.1">
    <property type="nucleotide sequence ID" value="XM_006964286.1"/>
</dbReference>
<dbReference type="Gene3D" id="4.10.240.10">
    <property type="entry name" value="Zn(2)-C6 fungal-type DNA-binding domain"/>
    <property type="match status" value="1"/>
</dbReference>
<dbReference type="GO" id="GO:0006351">
    <property type="term" value="P:DNA-templated transcription"/>
    <property type="evidence" value="ECO:0007669"/>
    <property type="project" value="InterPro"/>
</dbReference>
<dbReference type="GO" id="GO:0000981">
    <property type="term" value="F:DNA-binding transcription factor activity, RNA polymerase II-specific"/>
    <property type="evidence" value="ECO:0007669"/>
    <property type="project" value="InterPro"/>
</dbReference>
<dbReference type="CDD" id="cd12148">
    <property type="entry name" value="fungal_TF_MHR"/>
    <property type="match status" value="1"/>
</dbReference>